<evidence type="ECO:0008006" key="5">
    <source>
        <dbReference type="Google" id="ProtNLM"/>
    </source>
</evidence>
<keyword evidence="2" id="KW-0812">Transmembrane</keyword>
<dbReference type="EMBL" id="FNZH01000001">
    <property type="protein sequence ID" value="SEI90041.1"/>
    <property type="molecule type" value="Genomic_DNA"/>
</dbReference>
<accession>A0A1H6UCJ8</accession>
<feature type="region of interest" description="Disordered" evidence="1">
    <location>
        <begin position="61"/>
        <end position="225"/>
    </location>
</feature>
<organism evidence="3 4">
    <name type="scientific">Cyclobacterium xiamenense</name>
    <dbReference type="NCBI Taxonomy" id="1297121"/>
    <lineage>
        <taxon>Bacteria</taxon>
        <taxon>Pseudomonadati</taxon>
        <taxon>Bacteroidota</taxon>
        <taxon>Cytophagia</taxon>
        <taxon>Cytophagales</taxon>
        <taxon>Cyclobacteriaceae</taxon>
        <taxon>Cyclobacterium</taxon>
    </lineage>
</organism>
<evidence type="ECO:0000313" key="3">
    <source>
        <dbReference type="EMBL" id="SEI90041.1"/>
    </source>
</evidence>
<reference evidence="4" key="1">
    <citation type="submission" date="2016-10" db="EMBL/GenBank/DDBJ databases">
        <authorList>
            <person name="Varghese N."/>
            <person name="Submissions S."/>
        </authorList>
    </citation>
    <scope>NUCLEOTIDE SEQUENCE [LARGE SCALE GENOMIC DNA]</scope>
    <source>
        <strain evidence="4">IBRC-M 10761</strain>
    </source>
</reference>
<feature type="compositionally biased region" description="Pro residues" evidence="1">
    <location>
        <begin position="97"/>
        <end position="112"/>
    </location>
</feature>
<feature type="compositionally biased region" description="Polar residues" evidence="1">
    <location>
        <begin position="185"/>
        <end position="210"/>
    </location>
</feature>
<feature type="transmembrane region" description="Helical" evidence="2">
    <location>
        <begin position="17"/>
        <end position="38"/>
    </location>
</feature>
<evidence type="ECO:0000313" key="4">
    <source>
        <dbReference type="Proteomes" id="UP000199403"/>
    </source>
</evidence>
<feature type="compositionally biased region" description="Low complexity" evidence="1">
    <location>
        <begin position="66"/>
        <end position="82"/>
    </location>
</feature>
<protein>
    <recommendedName>
        <fullName evidence="5">Protein TonB, links inner and outer membranes</fullName>
    </recommendedName>
</protein>
<name>A0A1H6UCJ8_9BACT</name>
<dbReference type="OrthoDB" id="979886at2"/>
<keyword evidence="2" id="KW-1133">Transmembrane helix</keyword>
<dbReference type="RefSeq" id="WP_092169612.1">
    <property type="nucleotide sequence ID" value="NZ_FNZH01000001.1"/>
</dbReference>
<keyword evidence="2" id="KW-0472">Membrane</keyword>
<feature type="compositionally biased region" description="Basic and acidic residues" evidence="1">
    <location>
        <begin position="161"/>
        <end position="172"/>
    </location>
</feature>
<proteinExistence type="predicted"/>
<gene>
    <name evidence="3" type="ORF">SAMN05192553_101765</name>
</gene>
<dbReference type="AlphaFoldDB" id="A0A1H6UCJ8"/>
<evidence type="ECO:0000256" key="1">
    <source>
        <dbReference type="SAM" id="MobiDB-lite"/>
    </source>
</evidence>
<dbReference type="Proteomes" id="UP000199403">
    <property type="component" value="Unassembled WGS sequence"/>
</dbReference>
<evidence type="ECO:0000256" key="2">
    <source>
        <dbReference type="SAM" id="Phobius"/>
    </source>
</evidence>
<sequence length="319" mass="34362">MEVWEDRKETLDNKKKAVLITFILNVLILLGFYFIVVWKQPVPPMSQFGLELNLGFSDTGMDNEQAATTATSASEVSEEAPAPGDPSSQPSENIVPVSPPESTPSPAQPSPSQPRQEIQSNVPSPVKADTQPQPAAEQPRETPERPAETPVTETPAEAEPAPEKVEEKKPTVDQRAIFGAGGNTGSSNRPSSGDNQGSSGQPGNEGNPQGTVDGRSILQSGSGNTGDGAGYNLDLAGWDFASRPQIQDRLSNRNGRIVFRITVNDNGRIVQAIPLEYNVSNEVLNYYRTVVTGLSFKRQSDNPTADYSTGRITFIIRVD</sequence>
<dbReference type="STRING" id="1416801.SAMN05192553_101765"/>
<feature type="compositionally biased region" description="Low complexity" evidence="1">
    <location>
        <begin position="148"/>
        <end position="159"/>
    </location>
</feature>
<keyword evidence="4" id="KW-1185">Reference proteome</keyword>
<feature type="compositionally biased region" description="Basic and acidic residues" evidence="1">
    <location>
        <begin position="138"/>
        <end position="147"/>
    </location>
</feature>